<sequence length="65" mass="6459">MIAGDDGAGLRHAIKPARGGKTFLVRAQIGEIACDGQSIGAAGLDIAHDGGERTGSVNMASVEAP</sequence>
<evidence type="ECO:0000313" key="1">
    <source>
        <dbReference type="EMBL" id="BCI65383.1"/>
    </source>
</evidence>
<dbReference type="AlphaFoldDB" id="A0A6S6PDT6"/>
<gene>
    <name evidence="1" type="ORF">AAJCM20276_00070</name>
</gene>
<name>A0A6S6PDT6_ACEAC</name>
<dbReference type="EMBL" id="AP023326">
    <property type="protein sequence ID" value="BCI65383.1"/>
    <property type="molecule type" value="Genomic_DNA"/>
</dbReference>
<reference evidence="1 2" key="1">
    <citation type="submission" date="2020-07" db="EMBL/GenBank/DDBJ databases">
        <title>Complete Genome Sequence of an acetic acid bacterium, Acetobacter aceti JCM20276.</title>
        <authorList>
            <person name="Hirose Y."/>
            <person name="Mihara H."/>
        </authorList>
    </citation>
    <scope>NUCLEOTIDE SEQUENCE [LARGE SCALE GENOMIC DNA]</scope>
    <source>
        <strain evidence="1 2">JCM20276</strain>
    </source>
</reference>
<proteinExistence type="predicted"/>
<organism evidence="1 2">
    <name type="scientific">Acetobacter aceti</name>
    <dbReference type="NCBI Taxonomy" id="435"/>
    <lineage>
        <taxon>Bacteria</taxon>
        <taxon>Pseudomonadati</taxon>
        <taxon>Pseudomonadota</taxon>
        <taxon>Alphaproteobacteria</taxon>
        <taxon>Acetobacterales</taxon>
        <taxon>Acetobacteraceae</taxon>
        <taxon>Acetobacter</taxon>
        <taxon>Acetobacter subgen. Acetobacter</taxon>
    </lineage>
</organism>
<accession>A0A6S6PDT6</accession>
<protein>
    <submittedName>
        <fullName evidence="1">Uncharacterized protein</fullName>
    </submittedName>
</protein>
<evidence type="ECO:0000313" key="2">
    <source>
        <dbReference type="Proteomes" id="UP000515220"/>
    </source>
</evidence>
<dbReference type="Proteomes" id="UP000515220">
    <property type="component" value="Chromosome"/>
</dbReference>